<evidence type="ECO:0000313" key="8">
    <source>
        <dbReference type="Proteomes" id="UP000198661"/>
    </source>
</evidence>
<evidence type="ECO:0000256" key="4">
    <source>
        <dbReference type="ARBA" id="ARBA00022989"/>
    </source>
</evidence>
<dbReference type="STRING" id="201973.SAMN04488025_12717"/>
<keyword evidence="3 6" id="KW-0812">Transmembrane</keyword>
<evidence type="ECO:0000256" key="5">
    <source>
        <dbReference type="ARBA" id="ARBA00023136"/>
    </source>
</evidence>
<feature type="transmembrane region" description="Helical" evidence="6">
    <location>
        <begin position="449"/>
        <end position="470"/>
    </location>
</feature>
<feature type="transmembrane region" description="Helical" evidence="6">
    <location>
        <begin position="231"/>
        <end position="252"/>
    </location>
</feature>
<dbReference type="AlphaFoldDB" id="A0A1I2R2W6"/>
<feature type="transmembrane region" description="Helical" evidence="6">
    <location>
        <begin position="412"/>
        <end position="429"/>
    </location>
</feature>
<feature type="transmembrane region" description="Helical" evidence="6">
    <location>
        <begin position="90"/>
        <end position="108"/>
    </location>
</feature>
<feature type="transmembrane region" description="Helical" evidence="6">
    <location>
        <begin position="604"/>
        <end position="622"/>
    </location>
</feature>
<evidence type="ECO:0000256" key="3">
    <source>
        <dbReference type="ARBA" id="ARBA00022692"/>
    </source>
</evidence>
<gene>
    <name evidence="7" type="ORF">SAMN04488025_12717</name>
</gene>
<evidence type="ECO:0000256" key="6">
    <source>
        <dbReference type="SAM" id="Phobius"/>
    </source>
</evidence>
<feature type="transmembrane region" description="Helical" evidence="6">
    <location>
        <begin position="206"/>
        <end position="224"/>
    </location>
</feature>
<dbReference type="InterPro" id="IPR004814">
    <property type="entry name" value="Oligopep_transpt"/>
</dbReference>
<evidence type="ECO:0000256" key="2">
    <source>
        <dbReference type="ARBA" id="ARBA00022448"/>
    </source>
</evidence>
<dbReference type="PANTHER" id="PTHR31645">
    <property type="entry name" value="OLIGOPEPTIDE TRANSPORTER YGL114W-RELATED"/>
    <property type="match status" value="1"/>
</dbReference>
<dbReference type="PANTHER" id="PTHR31645:SF0">
    <property type="entry name" value="OLIGOPEPTIDE TRANSPORTER YGL114W-RELATED"/>
    <property type="match status" value="1"/>
</dbReference>
<name>A0A1I2R2W6_9BACL</name>
<dbReference type="NCBIfam" id="TIGR00733">
    <property type="entry name" value="OPT family oligopeptide transporter"/>
    <property type="match status" value="1"/>
</dbReference>
<feature type="transmembrane region" description="Helical" evidence="6">
    <location>
        <begin position="338"/>
        <end position="368"/>
    </location>
</feature>
<organism evidence="7 8">
    <name type="scientific">Planifilum fulgidum</name>
    <dbReference type="NCBI Taxonomy" id="201973"/>
    <lineage>
        <taxon>Bacteria</taxon>
        <taxon>Bacillati</taxon>
        <taxon>Bacillota</taxon>
        <taxon>Bacilli</taxon>
        <taxon>Bacillales</taxon>
        <taxon>Thermoactinomycetaceae</taxon>
        <taxon>Planifilum</taxon>
    </lineage>
</organism>
<dbReference type="GO" id="GO:0016020">
    <property type="term" value="C:membrane"/>
    <property type="evidence" value="ECO:0007669"/>
    <property type="project" value="UniProtKB-SubCell"/>
</dbReference>
<dbReference type="InterPro" id="IPR045035">
    <property type="entry name" value="YSL-like"/>
</dbReference>
<evidence type="ECO:0000256" key="1">
    <source>
        <dbReference type="ARBA" id="ARBA00004141"/>
    </source>
</evidence>
<feature type="transmembrane region" description="Helical" evidence="6">
    <location>
        <begin position="272"/>
        <end position="294"/>
    </location>
</feature>
<feature type="transmembrane region" description="Helical" evidence="6">
    <location>
        <begin position="114"/>
        <end position="135"/>
    </location>
</feature>
<sequence length="634" mass="66413">MKKESDPRNTEFVPYVSPDKSLPELTLLACGLGILLAIVFGAANAYLGLKIGMTVSASIPAAVISMGILRGLFRRNSILENNIVQTMTTAGEAIGAGAVFTLPALFLWDLSPSQAMIVFIVLTGGFLGVFMMVPLRRLLIVNEHHTLPYPEGTACAEVLKTGDTGGRNARLVAGGFLAGGLVKALGDGFKLFKTEVETQIANFKNAVIGIDIYPALLGVGYIIGPRIAGQMLAGGLLGWLVLIPMISFFGAGSKETIFPAEAPIAELDAWGIWQGYITYIGAGAVAMAGLITMVKTLPTLIRSIRDTARSAREYRLSGQALARTDQDIPLKWVGLGTLVVVIVLAFAPVTNVGILGALSIAVFGFLFVAVASRIVGIVGSSSSPVSGMTIATILIVTFLFKISGMSGVEGMVAALTVGAVVCTALAVAGDISQDLKTGYLVGGTPWKQQLAMMIGVVASGLVIGAVLVILDQAYEMGSKELLAPKAVLMKTIIEGMMQGSMAWDLIFLGAAIAVVIEFLGLNSLVVAVGVYLPVHVSTPIIIGGAVRWLIDFFTKDEGLRRLRKDAGVLFASGLIAGESLIGVVIAILIVAGVPIPESPASEKGWISCAMFLAVTLLLWYIARRASSDKASSRS</sequence>
<keyword evidence="8" id="KW-1185">Reference proteome</keyword>
<dbReference type="OrthoDB" id="9809340at2"/>
<proteinExistence type="predicted"/>
<dbReference type="EMBL" id="FOOK01000027">
    <property type="protein sequence ID" value="SFG33879.1"/>
    <property type="molecule type" value="Genomic_DNA"/>
</dbReference>
<protein>
    <submittedName>
        <fullName evidence="7">Putative oligopeptide transporter, OPT family</fullName>
    </submittedName>
</protein>
<keyword evidence="5 6" id="KW-0472">Membrane</keyword>
<dbReference type="InterPro" id="IPR004813">
    <property type="entry name" value="OPT"/>
</dbReference>
<dbReference type="GO" id="GO:0035673">
    <property type="term" value="F:oligopeptide transmembrane transporter activity"/>
    <property type="evidence" value="ECO:0007669"/>
    <property type="project" value="InterPro"/>
</dbReference>
<accession>A0A1I2R2W6</accession>
<feature type="transmembrane region" description="Helical" evidence="6">
    <location>
        <begin position="374"/>
        <end position="400"/>
    </location>
</feature>
<feature type="transmembrane region" description="Helical" evidence="6">
    <location>
        <begin position="566"/>
        <end position="592"/>
    </location>
</feature>
<feature type="transmembrane region" description="Helical" evidence="6">
    <location>
        <begin position="51"/>
        <end position="69"/>
    </location>
</feature>
<dbReference type="NCBIfam" id="TIGR00728">
    <property type="entry name" value="OPT_sfam"/>
    <property type="match status" value="1"/>
</dbReference>
<comment type="subcellular location">
    <subcellularLocation>
        <location evidence="1">Membrane</location>
        <topology evidence="1">Multi-pass membrane protein</topology>
    </subcellularLocation>
</comment>
<reference evidence="8" key="1">
    <citation type="submission" date="2016-10" db="EMBL/GenBank/DDBJ databases">
        <authorList>
            <person name="Varghese N."/>
            <person name="Submissions S."/>
        </authorList>
    </citation>
    <scope>NUCLEOTIDE SEQUENCE [LARGE SCALE GENOMIC DNA]</scope>
    <source>
        <strain evidence="8">DSM 44945</strain>
    </source>
</reference>
<feature type="transmembrane region" description="Helical" evidence="6">
    <location>
        <begin position="25"/>
        <end position="45"/>
    </location>
</feature>
<keyword evidence="2" id="KW-0813">Transport</keyword>
<evidence type="ECO:0000313" key="7">
    <source>
        <dbReference type="EMBL" id="SFG33879.1"/>
    </source>
</evidence>
<dbReference type="Pfam" id="PF03169">
    <property type="entry name" value="OPT"/>
    <property type="match status" value="1"/>
</dbReference>
<dbReference type="Proteomes" id="UP000198661">
    <property type="component" value="Unassembled WGS sequence"/>
</dbReference>
<feature type="transmembrane region" description="Helical" evidence="6">
    <location>
        <begin position="536"/>
        <end position="554"/>
    </location>
</feature>
<dbReference type="RefSeq" id="WP_092039932.1">
    <property type="nucleotide sequence ID" value="NZ_FOOK01000027.1"/>
</dbReference>
<keyword evidence="4 6" id="KW-1133">Transmembrane helix</keyword>
<feature type="transmembrane region" description="Helical" evidence="6">
    <location>
        <begin position="505"/>
        <end position="530"/>
    </location>
</feature>